<dbReference type="Proteomes" id="UP000515955">
    <property type="component" value="Chromosome"/>
</dbReference>
<evidence type="ECO:0000313" key="3">
    <source>
        <dbReference type="EMBL" id="QNN66297.1"/>
    </source>
</evidence>
<keyword evidence="1" id="KW-1133">Transmembrane helix</keyword>
<dbReference type="NCBIfam" id="TIGR02595">
    <property type="entry name" value="PEP_CTERM"/>
    <property type="match status" value="1"/>
</dbReference>
<keyword evidence="1" id="KW-0812">Transmembrane</keyword>
<evidence type="ECO:0000256" key="1">
    <source>
        <dbReference type="SAM" id="Phobius"/>
    </source>
</evidence>
<name>A0A7G9SEM2_9SPHN</name>
<keyword evidence="4" id="KW-1185">Reference proteome</keyword>
<dbReference type="InterPro" id="IPR013424">
    <property type="entry name" value="Ice-binding_C"/>
</dbReference>
<proteinExistence type="predicted"/>
<sequence>MGAVNDALSLNVVQFNLPVGAAPSVGAVPEPGTWAMMLMGFGAIGFGMRRKNNASLRLRQLA</sequence>
<reference evidence="3 4" key="1">
    <citation type="submission" date="2020-08" db="EMBL/GenBank/DDBJ databases">
        <title>Genome sequence of Sphingomonas rhizophila KACC 19189T.</title>
        <authorList>
            <person name="Hyun D.-W."/>
            <person name="Bae J.-W."/>
        </authorList>
    </citation>
    <scope>NUCLEOTIDE SEQUENCE [LARGE SCALE GENOMIC DNA]</scope>
    <source>
        <strain evidence="3 4">KACC 19189</strain>
    </source>
</reference>
<gene>
    <name evidence="3" type="ORF">H9L12_11380</name>
</gene>
<feature type="transmembrane region" description="Helical" evidence="1">
    <location>
        <begin position="32"/>
        <end position="49"/>
    </location>
</feature>
<feature type="domain" description="Ice-binding protein C-terminal" evidence="2">
    <location>
        <begin position="27"/>
        <end position="51"/>
    </location>
</feature>
<dbReference type="EMBL" id="CP060717">
    <property type="protein sequence ID" value="QNN66297.1"/>
    <property type="molecule type" value="Genomic_DNA"/>
</dbReference>
<accession>A0A7G9SEM2</accession>
<dbReference type="NCBIfam" id="NF035944">
    <property type="entry name" value="PEPxxWA-CTERM"/>
    <property type="match status" value="1"/>
</dbReference>
<evidence type="ECO:0000313" key="4">
    <source>
        <dbReference type="Proteomes" id="UP000515955"/>
    </source>
</evidence>
<dbReference type="Pfam" id="PF07589">
    <property type="entry name" value="PEP-CTERM"/>
    <property type="match status" value="1"/>
</dbReference>
<dbReference type="KEGG" id="srhi:H9L12_11380"/>
<keyword evidence="1" id="KW-0472">Membrane</keyword>
<evidence type="ECO:0000259" key="2">
    <source>
        <dbReference type="Pfam" id="PF07589"/>
    </source>
</evidence>
<dbReference type="AlphaFoldDB" id="A0A7G9SEM2"/>
<organism evidence="3 4">
    <name type="scientific">Sphingomonas rhizophila</name>
    <dbReference type="NCBI Taxonomy" id="2071607"/>
    <lineage>
        <taxon>Bacteria</taxon>
        <taxon>Pseudomonadati</taxon>
        <taxon>Pseudomonadota</taxon>
        <taxon>Alphaproteobacteria</taxon>
        <taxon>Sphingomonadales</taxon>
        <taxon>Sphingomonadaceae</taxon>
        <taxon>Sphingomonas</taxon>
    </lineage>
</organism>
<protein>
    <submittedName>
        <fullName evidence="3">PEP-CTERM sorting domain-containing protein</fullName>
    </submittedName>
</protein>